<feature type="region of interest" description="Disordered" evidence="5">
    <location>
        <begin position="151"/>
        <end position="181"/>
    </location>
</feature>
<dbReference type="InterPro" id="IPR003689">
    <property type="entry name" value="ZIP"/>
</dbReference>
<evidence type="ECO:0000313" key="7">
    <source>
        <dbReference type="EMBL" id="RHY01247.1"/>
    </source>
</evidence>
<organism evidence="7 8">
    <name type="scientific">Aphanomyces astaci</name>
    <name type="common">Crayfish plague agent</name>
    <dbReference type="NCBI Taxonomy" id="112090"/>
    <lineage>
        <taxon>Eukaryota</taxon>
        <taxon>Sar</taxon>
        <taxon>Stramenopiles</taxon>
        <taxon>Oomycota</taxon>
        <taxon>Saprolegniomycetes</taxon>
        <taxon>Saprolegniales</taxon>
        <taxon>Verrucalvaceae</taxon>
        <taxon>Aphanomyces</taxon>
    </lineage>
</organism>
<evidence type="ECO:0000256" key="1">
    <source>
        <dbReference type="ARBA" id="ARBA00004141"/>
    </source>
</evidence>
<accession>A0A397A6C3</accession>
<reference evidence="7 8" key="1">
    <citation type="submission" date="2018-08" db="EMBL/GenBank/DDBJ databases">
        <title>Aphanomyces genome sequencing and annotation.</title>
        <authorList>
            <person name="Minardi D."/>
            <person name="Oidtmann B."/>
            <person name="Van Der Giezen M."/>
            <person name="Studholme D.J."/>
        </authorList>
    </citation>
    <scope>NUCLEOTIDE SEQUENCE [LARGE SCALE GENOMIC DNA]</scope>
    <source>
        <strain evidence="7 8">Kv</strain>
    </source>
</reference>
<sequence>MQAPRQLDEVQVATACGAVLHAPADYVTSDHIVAIVVILGVSLSGALLPVLAARVSLFRKLMPYVRLLNSLGVGVIIATSLVHMLPPGLQALNNPCLNLDYRGLAIVLLVLTMLSMQILETEMVVLLSSTEMATDLNESDLEGPILSPVPHSASPSCHPSLPFQDQPNPHHHHHHHHHQPGAIRDPLAKQLNVILFECSVAVHSIIIGVEMGVASGDTFHTLLTAISFHQFFEGIAVGSSSQGAFSQFKTSVFVALGFAITTPCGIFLGILISGSYAPTSAAALWVKGILHSVAAGILLYMGVVELLTYQFTVNADFHAKARRDRWAHYACILFGAGVMAAIGYWA</sequence>
<keyword evidence="2 6" id="KW-0812">Transmembrane</keyword>
<feature type="transmembrane region" description="Helical" evidence="6">
    <location>
        <begin position="284"/>
        <end position="306"/>
    </location>
</feature>
<proteinExistence type="predicted"/>
<evidence type="ECO:0000256" key="4">
    <source>
        <dbReference type="ARBA" id="ARBA00023136"/>
    </source>
</evidence>
<feature type="transmembrane region" description="Helical" evidence="6">
    <location>
        <begin position="32"/>
        <end position="52"/>
    </location>
</feature>
<feature type="transmembrane region" description="Helical" evidence="6">
    <location>
        <begin position="64"/>
        <end position="85"/>
    </location>
</feature>
<dbReference type="GO" id="GO:0005385">
    <property type="term" value="F:zinc ion transmembrane transporter activity"/>
    <property type="evidence" value="ECO:0007669"/>
    <property type="project" value="TreeGrafter"/>
</dbReference>
<comment type="subcellular location">
    <subcellularLocation>
        <location evidence="1">Membrane</location>
        <topology evidence="1">Multi-pass membrane protein</topology>
    </subcellularLocation>
</comment>
<dbReference type="GO" id="GO:0005886">
    <property type="term" value="C:plasma membrane"/>
    <property type="evidence" value="ECO:0007669"/>
    <property type="project" value="TreeGrafter"/>
</dbReference>
<gene>
    <name evidence="7" type="ORF">DYB36_011449</name>
</gene>
<feature type="transmembrane region" description="Helical" evidence="6">
    <location>
        <begin position="252"/>
        <end position="272"/>
    </location>
</feature>
<evidence type="ECO:0000256" key="2">
    <source>
        <dbReference type="ARBA" id="ARBA00022692"/>
    </source>
</evidence>
<feature type="transmembrane region" description="Helical" evidence="6">
    <location>
        <begin position="326"/>
        <end position="345"/>
    </location>
</feature>
<keyword evidence="4 6" id="KW-0472">Membrane</keyword>
<evidence type="ECO:0000313" key="8">
    <source>
        <dbReference type="Proteomes" id="UP000265427"/>
    </source>
</evidence>
<feature type="compositionally biased region" description="Basic residues" evidence="5">
    <location>
        <begin position="169"/>
        <end position="179"/>
    </location>
</feature>
<feature type="compositionally biased region" description="Polar residues" evidence="5">
    <location>
        <begin position="153"/>
        <end position="167"/>
    </location>
</feature>
<dbReference type="EMBL" id="QUSZ01007906">
    <property type="protein sequence ID" value="RHY01247.1"/>
    <property type="molecule type" value="Genomic_DNA"/>
</dbReference>
<dbReference type="PANTHER" id="PTHR11040:SF44">
    <property type="entry name" value="PROTEIN ZNTC-RELATED"/>
    <property type="match status" value="1"/>
</dbReference>
<dbReference type="PANTHER" id="PTHR11040">
    <property type="entry name" value="ZINC/IRON TRANSPORTER"/>
    <property type="match status" value="1"/>
</dbReference>
<dbReference type="Pfam" id="PF02535">
    <property type="entry name" value="Zip"/>
    <property type="match status" value="1"/>
</dbReference>
<name>A0A397A6C3_APHAT</name>
<dbReference type="VEuPathDB" id="FungiDB:H257_12760"/>
<evidence type="ECO:0008006" key="9">
    <source>
        <dbReference type="Google" id="ProtNLM"/>
    </source>
</evidence>
<comment type="caution">
    <text evidence="7">The sequence shown here is derived from an EMBL/GenBank/DDBJ whole genome shotgun (WGS) entry which is preliminary data.</text>
</comment>
<evidence type="ECO:0000256" key="6">
    <source>
        <dbReference type="SAM" id="Phobius"/>
    </source>
</evidence>
<evidence type="ECO:0000256" key="5">
    <source>
        <dbReference type="SAM" id="MobiDB-lite"/>
    </source>
</evidence>
<protein>
    <recommendedName>
        <fullName evidence="9">Zinc/iron permease</fullName>
    </recommendedName>
</protein>
<keyword evidence="3 6" id="KW-1133">Transmembrane helix</keyword>
<dbReference type="Proteomes" id="UP000265427">
    <property type="component" value="Unassembled WGS sequence"/>
</dbReference>
<feature type="transmembrane region" description="Helical" evidence="6">
    <location>
        <begin position="105"/>
        <end position="127"/>
    </location>
</feature>
<evidence type="ECO:0000256" key="3">
    <source>
        <dbReference type="ARBA" id="ARBA00022989"/>
    </source>
</evidence>
<dbReference type="AlphaFoldDB" id="A0A397A6C3"/>